<dbReference type="GO" id="GO:0003735">
    <property type="term" value="F:structural constituent of ribosome"/>
    <property type="evidence" value="ECO:0007669"/>
    <property type="project" value="InterPro"/>
</dbReference>
<dbReference type="CDD" id="cd01433">
    <property type="entry name" value="Ribosomal_L16_L10e"/>
    <property type="match status" value="1"/>
</dbReference>
<accession>A0A433BAA1</accession>
<dbReference type="PANTHER" id="PTHR12220:SF13">
    <property type="entry name" value="LARGE RIBOSOMAL SUBUNIT PROTEIN UL16M"/>
    <property type="match status" value="1"/>
</dbReference>
<dbReference type="Pfam" id="PF00252">
    <property type="entry name" value="Ribosomal_L16"/>
    <property type="match status" value="1"/>
</dbReference>
<evidence type="ECO:0000313" key="2">
    <source>
        <dbReference type="Proteomes" id="UP000268093"/>
    </source>
</evidence>
<evidence type="ECO:0000313" key="1">
    <source>
        <dbReference type="EMBL" id="RUP20188.1"/>
    </source>
</evidence>
<comment type="caution">
    <text evidence="1">The sequence shown here is derived from an EMBL/GenBank/DDBJ whole genome shotgun (WGS) entry which is preliminary data.</text>
</comment>
<reference evidence="1 2" key="1">
    <citation type="journal article" date="2018" name="New Phytol.">
        <title>Phylogenomics of Endogonaceae and evolution of mycorrhizas within Mucoromycota.</title>
        <authorList>
            <person name="Chang Y."/>
            <person name="Desiro A."/>
            <person name="Na H."/>
            <person name="Sandor L."/>
            <person name="Lipzen A."/>
            <person name="Clum A."/>
            <person name="Barry K."/>
            <person name="Grigoriev I.V."/>
            <person name="Martin F.M."/>
            <person name="Stajich J.E."/>
            <person name="Smith M.E."/>
            <person name="Bonito G."/>
            <person name="Spatafora J.W."/>
        </authorList>
    </citation>
    <scope>NUCLEOTIDE SEQUENCE [LARGE SCALE GENOMIC DNA]</scope>
    <source>
        <strain evidence="1 2">GMNB39</strain>
    </source>
</reference>
<protein>
    <submittedName>
        <fullName evidence="1">Ribosomal protein L10e/L16</fullName>
    </submittedName>
</protein>
<dbReference type="NCBIfam" id="TIGR01164">
    <property type="entry name" value="rplP_bact"/>
    <property type="match status" value="1"/>
</dbReference>
<keyword evidence="1" id="KW-0687">Ribonucleoprotein</keyword>
<dbReference type="InterPro" id="IPR000114">
    <property type="entry name" value="Ribosomal_uL16_bact-type"/>
</dbReference>
<dbReference type="Gene3D" id="3.90.1170.10">
    <property type="entry name" value="Ribosomal protein L10e/L16"/>
    <property type="match status" value="1"/>
</dbReference>
<gene>
    <name evidence="1" type="ORF">BC936DRAFT_139261</name>
</gene>
<dbReference type="GO" id="GO:0005762">
    <property type="term" value="C:mitochondrial large ribosomal subunit"/>
    <property type="evidence" value="ECO:0007669"/>
    <property type="project" value="TreeGrafter"/>
</dbReference>
<dbReference type="InterPro" id="IPR047873">
    <property type="entry name" value="Ribosomal_uL16"/>
</dbReference>
<dbReference type="OrthoDB" id="268521at2759"/>
<proteinExistence type="predicted"/>
<dbReference type="EMBL" id="RBNI01014581">
    <property type="protein sequence ID" value="RUP20188.1"/>
    <property type="molecule type" value="Genomic_DNA"/>
</dbReference>
<name>A0A433BAA1_9FUNG</name>
<keyword evidence="1" id="KW-0689">Ribosomal protein</keyword>
<dbReference type="InterPro" id="IPR016180">
    <property type="entry name" value="Ribosomal_uL16_dom"/>
</dbReference>
<dbReference type="GO" id="GO:0019843">
    <property type="term" value="F:rRNA binding"/>
    <property type="evidence" value="ECO:0007669"/>
    <property type="project" value="InterPro"/>
</dbReference>
<dbReference type="SUPFAM" id="SSF54686">
    <property type="entry name" value="Ribosomal protein L16p/L10e"/>
    <property type="match status" value="1"/>
</dbReference>
<dbReference type="GO" id="GO:0032543">
    <property type="term" value="P:mitochondrial translation"/>
    <property type="evidence" value="ECO:0007669"/>
    <property type="project" value="TreeGrafter"/>
</dbReference>
<organism evidence="1 2">
    <name type="scientific">Jimgerdemannia flammicorona</name>
    <dbReference type="NCBI Taxonomy" id="994334"/>
    <lineage>
        <taxon>Eukaryota</taxon>
        <taxon>Fungi</taxon>
        <taxon>Fungi incertae sedis</taxon>
        <taxon>Mucoromycota</taxon>
        <taxon>Mucoromycotina</taxon>
        <taxon>Endogonomycetes</taxon>
        <taxon>Endogonales</taxon>
        <taxon>Endogonaceae</taxon>
        <taxon>Jimgerdemannia</taxon>
    </lineage>
</organism>
<dbReference type="Proteomes" id="UP000268093">
    <property type="component" value="Unassembled WGS sequence"/>
</dbReference>
<dbReference type="InterPro" id="IPR036920">
    <property type="entry name" value="Ribosomal_uL16_sf"/>
</dbReference>
<dbReference type="PANTHER" id="PTHR12220">
    <property type="entry name" value="50S/60S RIBOSOMAL PROTEIN L16"/>
    <property type="match status" value="1"/>
</dbReference>
<dbReference type="InterPro" id="IPR020798">
    <property type="entry name" value="Ribosomal_uL16_CS"/>
</dbReference>
<keyword evidence="2" id="KW-1185">Reference proteome</keyword>
<dbReference type="PROSITE" id="PS00701">
    <property type="entry name" value="RIBOSOMAL_L16_2"/>
    <property type="match status" value="1"/>
</dbReference>
<dbReference type="PRINTS" id="PR00060">
    <property type="entry name" value="RIBOSOMALL16"/>
</dbReference>
<sequence>MWTSLHLRLPTVPTVLYALHSRPTTLPTLGSLFLPRPTLPALPLGLSHQTRHGSNLSPRRTKHRKAHKGSIPVRTGGSTKGTTVVFGEYGLRITDGARLSAVQLTAAHTTIKRKIKTVKGSKLWMRVFPDIPVSSKGSEVRMGKGKGAFEYWACRVPINRIVFEVGGLRKEIAKEALRLGGHKLPVKTEFVEKGTPPVVGAGYVREQVGDARKVEGARMVDAVIKEGGGVAAPEGLLANRT</sequence>